<dbReference type="FunFam" id="3.20.20.80:FF:000011">
    <property type="entry name" value="Cytosolic beta-glucosidase"/>
    <property type="match status" value="1"/>
</dbReference>
<dbReference type="RefSeq" id="XP_005715104.1">
    <property type="nucleotide sequence ID" value="XM_005715047.1"/>
</dbReference>
<dbReference type="PANTHER" id="PTHR10353">
    <property type="entry name" value="GLYCOSYL HYDROLASE"/>
    <property type="match status" value="1"/>
</dbReference>
<dbReference type="InterPro" id="IPR001360">
    <property type="entry name" value="Glyco_hydro_1"/>
</dbReference>
<keyword evidence="4 8" id="KW-0378">Hydrolase</keyword>
<keyword evidence="5 8" id="KW-0326">Glycosidase</keyword>
<dbReference type="InterPro" id="IPR017853">
    <property type="entry name" value="GH"/>
</dbReference>
<evidence type="ECO:0000256" key="7">
    <source>
        <dbReference type="RuleBase" id="RU003690"/>
    </source>
</evidence>
<dbReference type="GO" id="GO:0008422">
    <property type="term" value="F:beta-glucosidase activity"/>
    <property type="evidence" value="ECO:0007669"/>
    <property type="project" value="UniProtKB-EC"/>
</dbReference>
<dbReference type="EMBL" id="HG001726">
    <property type="protein sequence ID" value="CDF35285.1"/>
    <property type="molecule type" value="Genomic_DNA"/>
</dbReference>
<evidence type="ECO:0000256" key="3">
    <source>
        <dbReference type="ARBA" id="ARBA00012744"/>
    </source>
</evidence>
<sequence>MDVVRRGRFRRQLARPKDKPSRSSTALVALTCAAFLAVVASVFLLWHLRPTVVKALPFPEGFMWGTATASYQIEGAVKSDRAPSIWDRFTHTKGNIYKDQNGDVTVDHYNRFKQDVQLMKNLNTTHYRFSIAWPRMQTFADPSNPKPNPTGMAFYNALIDELIANDITPFVTLYHWDLPVAIEDAFGGWAGKGGVVDAFEKYSKLCFETFGDRVKNWITFNEPWCSAVLGYDLGVHAPGDKSEPGKKVYKAGHNLLLSHGRAVRLYRKEFKEKQRGVIGITLNSNWAEPKNAEDPKTVAAAQREMDFWLGWYADPIWKGDYPAVMKETLKDRLPSFTEDEKAMLKGSSDFFGVNHYSSGLIEPMGRVNKRNSPYWKDKGTYESHDRRWKKTDMGWSIVPWGFRKLLVYIHQQYQPEGGIIVTENGLATREDSVAAMQRDTLRVEYLTSYLYGMHEAIQQGADVRGYFLWSLMDNFEWAEGYRRRFGLYYVDYETLERTAKPAAKWYANVTGHNAVVVEMEVEG</sequence>
<feature type="active site" description="Nucleophile" evidence="6">
    <location>
        <position position="423"/>
    </location>
</feature>
<dbReference type="PROSITE" id="PS00653">
    <property type="entry name" value="GLYCOSYL_HYDROL_F1_2"/>
    <property type="match status" value="1"/>
</dbReference>
<evidence type="ECO:0000256" key="1">
    <source>
        <dbReference type="ARBA" id="ARBA00000448"/>
    </source>
</evidence>
<dbReference type="PROSITE" id="PS00572">
    <property type="entry name" value="GLYCOSYL_HYDROL_F1_1"/>
    <property type="match status" value="1"/>
</dbReference>
<accession>R7QCV2</accession>
<dbReference type="Pfam" id="PF00232">
    <property type="entry name" value="Glyco_hydro_1"/>
    <property type="match status" value="1"/>
</dbReference>
<evidence type="ECO:0000313" key="10">
    <source>
        <dbReference type="EMBL" id="CDF35285.1"/>
    </source>
</evidence>
<keyword evidence="9" id="KW-1133">Transmembrane helix</keyword>
<dbReference type="OrthoDB" id="65569at2759"/>
<protein>
    <recommendedName>
        <fullName evidence="3">beta-glucosidase</fullName>
        <ecNumber evidence="3">3.2.1.21</ecNumber>
    </recommendedName>
</protein>
<evidence type="ECO:0000313" key="11">
    <source>
        <dbReference type="Proteomes" id="UP000012073"/>
    </source>
</evidence>
<dbReference type="PANTHER" id="PTHR10353:SF36">
    <property type="entry name" value="LP05116P"/>
    <property type="match status" value="1"/>
</dbReference>
<dbReference type="InterPro" id="IPR033132">
    <property type="entry name" value="GH_1_N_CS"/>
</dbReference>
<dbReference type="GO" id="GO:0016052">
    <property type="term" value="P:carbohydrate catabolic process"/>
    <property type="evidence" value="ECO:0007669"/>
    <property type="project" value="UniProtKB-ARBA"/>
</dbReference>
<dbReference type="AlphaFoldDB" id="R7QCV2"/>
<proteinExistence type="inferred from homology"/>
<dbReference type="SUPFAM" id="SSF51445">
    <property type="entry name" value="(Trans)glycosidases"/>
    <property type="match status" value="1"/>
</dbReference>
<feature type="transmembrane region" description="Helical" evidence="9">
    <location>
        <begin position="25"/>
        <end position="48"/>
    </location>
</feature>
<evidence type="ECO:0000256" key="5">
    <source>
        <dbReference type="ARBA" id="ARBA00023295"/>
    </source>
</evidence>
<evidence type="ECO:0000256" key="4">
    <source>
        <dbReference type="ARBA" id="ARBA00022801"/>
    </source>
</evidence>
<dbReference type="OMA" id="VWLKVYP"/>
<dbReference type="Proteomes" id="UP000012073">
    <property type="component" value="Unassembled WGS sequence"/>
</dbReference>
<dbReference type="EC" id="3.2.1.21" evidence="3"/>
<dbReference type="PRINTS" id="PR00131">
    <property type="entry name" value="GLHYDRLASE1"/>
</dbReference>
<evidence type="ECO:0000256" key="9">
    <source>
        <dbReference type="SAM" id="Phobius"/>
    </source>
</evidence>
<dbReference type="Gene3D" id="3.20.20.80">
    <property type="entry name" value="Glycosidases"/>
    <property type="match status" value="1"/>
</dbReference>
<evidence type="ECO:0000256" key="6">
    <source>
        <dbReference type="PROSITE-ProRule" id="PRU10055"/>
    </source>
</evidence>
<evidence type="ECO:0000256" key="2">
    <source>
        <dbReference type="ARBA" id="ARBA00010838"/>
    </source>
</evidence>
<reference evidence="11" key="1">
    <citation type="journal article" date="2013" name="Proc. Natl. Acad. Sci. U.S.A.">
        <title>Genome structure and metabolic features in the red seaweed Chondrus crispus shed light on evolution of the Archaeplastida.</title>
        <authorList>
            <person name="Collen J."/>
            <person name="Porcel B."/>
            <person name="Carre W."/>
            <person name="Ball S.G."/>
            <person name="Chaparro C."/>
            <person name="Tonon T."/>
            <person name="Barbeyron T."/>
            <person name="Michel G."/>
            <person name="Noel B."/>
            <person name="Valentin K."/>
            <person name="Elias M."/>
            <person name="Artiguenave F."/>
            <person name="Arun A."/>
            <person name="Aury J.M."/>
            <person name="Barbosa-Neto J.F."/>
            <person name="Bothwell J.H."/>
            <person name="Bouget F.Y."/>
            <person name="Brillet L."/>
            <person name="Cabello-Hurtado F."/>
            <person name="Capella-Gutierrez S."/>
            <person name="Charrier B."/>
            <person name="Cladiere L."/>
            <person name="Cock J.M."/>
            <person name="Coelho S.M."/>
            <person name="Colleoni C."/>
            <person name="Czjzek M."/>
            <person name="Da Silva C."/>
            <person name="Delage L."/>
            <person name="Denoeud F."/>
            <person name="Deschamps P."/>
            <person name="Dittami S.M."/>
            <person name="Gabaldon T."/>
            <person name="Gachon C.M."/>
            <person name="Groisillier A."/>
            <person name="Herve C."/>
            <person name="Jabbari K."/>
            <person name="Katinka M."/>
            <person name="Kloareg B."/>
            <person name="Kowalczyk N."/>
            <person name="Labadie K."/>
            <person name="Leblanc C."/>
            <person name="Lopez P.J."/>
            <person name="McLachlan D.H."/>
            <person name="Meslet-Cladiere L."/>
            <person name="Moustafa A."/>
            <person name="Nehr Z."/>
            <person name="Nyvall Collen P."/>
            <person name="Panaud O."/>
            <person name="Partensky F."/>
            <person name="Poulain J."/>
            <person name="Rensing S.A."/>
            <person name="Rousvoal S."/>
            <person name="Samson G."/>
            <person name="Symeonidi A."/>
            <person name="Weissenbach J."/>
            <person name="Zambounis A."/>
            <person name="Wincker P."/>
            <person name="Boyen C."/>
        </authorList>
    </citation>
    <scope>NUCLEOTIDE SEQUENCE [LARGE SCALE GENOMIC DNA]</scope>
    <source>
        <strain evidence="11">cv. Stackhouse</strain>
    </source>
</reference>
<name>R7QCV2_CHOCR</name>
<organism evidence="10 11">
    <name type="scientific">Chondrus crispus</name>
    <name type="common">Carrageen Irish moss</name>
    <name type="synonym">Polymorpha crispa</name>
    <dbReference type="NCBI Taxonomy" id="2769"/>
    <lineage>
        <taxon>Eukaryota</taxon>
        <taxon>Rhodophyta</taxon>
        <taxon>Florideophyceae</taxon>
        <taxon>Rhodymeniophycidae</taxon>
        <taxon>Gigartinales</taxon>
        <taxon>Gigartinaceae</taxon>
        <taxon>Chondrus</taxon>
    </lineage>
</organism>
<keyword evidence="9" id="KW-0812">Transmembrane</keyword>
<dbReference type="GeneID" id="17322815"/>
<comment type="catalytic activity">
    <reaction evidence="1">
        <text>Hydrolysis of terminal, non-reducing beta-D-glucosyl residues with release of beta-D-glucose.</text>
        <dbReference type="EC" id="3.2.1.21"/>
    </reaction>
</comment>
<dbReference type="KEGG" id="ccp:CHC_T00009266001"/>
<gene>
    <name evidence="10" type="ORF">CHC_T00009266001</name>
</gene>
<keyword evidence="11" id="KW-1185">Reference proteome</keyword>
<comment type="similarity">
    <text evidence="2 7">Belongs to the glycosyl hydrolase 1 family.</text>
</comment>
<keyword evidence="9" id="KW-0472">Membrane</keyword>
<dbReference type="STRING" id="2769.R7QCV2"/>
<dbReference type="InterPro" id="IPR018120">
    <property type="entry name" value="Glyco_hydro_1_AS"/>
</dbReference>
<evidence type="ECO:0000256" key="8">
    <source>
        <dbReference type="RuleBase" id="RU004468"/>
    </source>
</evidence>
<dbReference type="Gramene" id="CDF35285">
    <property type="protein sequence ID" value="CDF35285"/>
    <property type="gene ID" value="CHC_T00009266001"/>
</dbReference>